<feature type="transmembrane region" description="Helical" evidence="1">
    <location>
        <begin position="313"/>
        <end position="332"/>
    </location>
</feature>
<reference evidence="2" key="1">
    <citation type="submission" date="2022-02" db="EMBL/GenBank/DDBJ databases">
        <title>The genetically variable rfb locus in Leptospira is a mobile cassette and a molecular signature of serovar identity.</title>
        <authorList>
            <person name="Nieves C."/>
            <person name="Vincent A.T."/>
            <person name="Zarantonelli L."/>
            <person name="Picardeau M."/>
            <person name="Veyrier F.J."/>
            <person name="Buschiazzo A."/>
        </authorList>
    </citation>
    <scope>NUCLEOTIDE SEQUENCE</scope>
    <source>
        <strain evidence="2">IP1512017</strain>
    </source>
</reference>
<name>A0AAE9G9W2_9LEPT</name>
<feature type="transmembrane region" description="Helical" evidence="1">
    <location>
        <begin position="255"/>
        <end position="279"/>
    </location>
</feature>
<gene>
    <name evidence="2" type="ORF">MAL03_14915</name>
</gene>
<keyword evidence="1" id="KW-1133">Transmembrane helix</keyword>
<feature type="transmembrane region" description="Helical" evidence="1">
    <location>
        <begin position="6"/>
        <end position="24"/>
    </location>
</feature>
<dbReference type="AlphaFoldDB" id="A0AAE9G9W2"/>
<evidence type="ECO:0000313" key="2">
    <source>
        <dbReference type="EMBL" id="UOG56121.1"/>
    </source>
</evidence>
<dbReference type="Proteomes" id="UP000829829">
    <property type="component" value="Chromosome 1"/>
</dbReference>
<keyword evidence="1" id="KW-0812">Transmembrane</keyword>
<feature type="transmembrane region" description="Helical" evidence="1">
    <location>
        <begin position="212"/>
        <end position="243"/>
    </location>
</feature>
<feature type="transmembrane region" description="Helical" evidence="1">
    <location>
        <begin position="339"/>
        <end position="358"/>
    </location>
</feature>
<accession>A0AAE9G9W2</accession>
<feature type="transmembrane region" description="Helical" evidence="1">
    <location>
        <begin position="370"/>
        <end position="390"/>
    </location>
</feature>
<protein>
    <submittedName>
        <fullName evidence="2">Uncharacterized protein</fullName>
    </submittedName>
</protein>
<evidence type="ECO:0000256" key="1">
    <source>
        <dbReference type="SAM" id="Phobius"/>
    </source>
</evidence>
<feature type="transmembrane region" description="Helical" evidence="1">
    <location>
        <begin position="138"/>
        <end position="155"/>
    </location>
</feature>
<keyword evidence="1" id="KW-0472">Membrane</keyword>
<proteinExistence type="predicted"/>
<dbReference type="EMBL" id="CP091957">
    <property type="protein sequence ID" value="UOG56121.1"/>
    <property type="molecule type" value="Genomic_DNA"/>
</dbReference>
<feature type="transmembrane region" description="Helical" evidence="1">
    <location>
        <begin position="456"/>
        <end position="477"/>
    </location>
</feature>
<dbReference type="RefSeq" id="WP_243815363.1">
    <property type="nucleotide sequence ID" value="NZ_CP091957.1"/>
</dbReference>
<evidence type="ECO:0000313" key="3">
    <source>
        <dbReference type="Proteomes" id="UP000829829"/>
    </source>
</evidence>
<sequence length="486" mass="56206">MRKIFLVLILSLPVLYYIITILSWERKKKIPITGDEPHYLMISESILKDWDFDLKNNYEEDKVVKKIIGPVDLENHTIEKNGKYYSIHSIGTSCIVWIGYSIYGIVGARMSLALLAGVLPFLFYQLGKMFQFTGTEAAAIAVLYSISLPFPLAAGQIFPDLPTGVLFILVFTILLRIDPKTFRDPLSPNTPPEVFKKNFTSKFKYIFENQNILMFVCGLTIGSLIWLHVKNLPIIMLILFWTLTDKKLNLKSKGILLGTSLFFILSFLICNFIWFQSIFGPYGKTNSPPTFELNFSHWVTVFLGLFMDRNQGLFFQNPMIWFQGIVGFLLLIRDTNSRRIGVLLLLVLVLQLGLNAGHPCSYGCLSLPGRFQWSTAALFFLPVLCGWKVCSSFSKRMIWKVYVIYQIWIGKYWFDHTASLYHLMEPNPHKRSGFFSKGILTYLPSWTDPNLSWRDLLNWIWIGIFLLPILILSYFWLWNNRKSPKV</sequence>
<feature type="transmembrane region" description="Helical" evidence="1">
    <location>
        <begin position="109"/>
        <end position="126"/>
    </location>
</feature>
<organism evidence="2 3">
    <name type="scientific">Leptospira noguchii</name>
    <dbReference type="NCBI Taxonomy" id="28182"/>
    <lineage>
        <taxon>Bacteria</taxon>
        <taxon>Pseudomonadati</taxon>
        <taxon>Spirochaetota</taxon>
        <taxon>Spirochaetia</taxon>
        <taxon>Leptospirales</taxon>
        <taxon>Leptospiraceae</taxon>
        <taxon>Leptospira</taxon>
    </lineage>
</organism>